<dbReference type="AlphaFoldDB" id="A0A517V709"/>
<proteinExistence type="predicted"/>
<evidence type="ECO:0000313" key="3">
    <source>
        <dbReference type="Proteomes" id="UP000316855"/>
    </source>
</evidence>
<reference evidence="2 3" key="1">
    <citation type="submission" date="2019-02" db="EMBL/GenBank/DDBJ databases">
        <title>Deep-cultivation of Planctomycetes and their phenomic and genomic characterization uncovers novel biology.</title>
        <authorList>
            <person name="Wiegand S."/>
            <person name="Jogler M."/>
            <person name="Boedeker C."/>
            <person name="Pinto D."/>
            <person name="Vollmers J."/>
            <person name="Rivas-Marin E."/>
            <person name="Kohn T."/>
            <person name="Peeters S.H."/>
            <person name="Heuer A."/>
            <person name="Rast P."/>
            <person name="Oberbeckmann S."/>
            <person name="Bunk B."/>
            <person name="Jeske O."/>
            <person name="Meyerdierks A."/>
            <person name="Storesund J.E."/>
            <person name="Kallscheuer N."/>
            <person name="Luecker S."/>
            <person name="Lage O.M."/>
            <person name="Pohl T."/>
            <person name="Merkel B.J."/>
            <person name="Hornburger P."/>
            <person name="Mueller R.-W."/>
            <person name="Bruemmer F."/>
            <person name="Labrenz M."/>
            <person name="Spormann A.M."/>
            <person name="Op den Camp H."/>
            <person name="Overmann J."/>
            <person name="Amann R."/>
            <person name="Jetten M.S.M."/>
            <person name="Mascher T."/>
            <person name="Medema M.H."/>
            <person name="Devos D.P."/>
            <person name="Kaster A.-K."/>
            <person name="Ovreas L."/>
            <person name="Rohde M."/>
            <person name="Galperin M.Y."/>
            <person name="Jogler C."/>
        </authorList>
    </citation>
    <scope>NUCLEOTIDE SEQUENCE [LARGE SCALE GENOMIC DNA]</scope>
    <source>
        <strain evidence="2 3">Pan161</strain>
    </source>
</reference>
<dbReference type="NCBIfam" id="NF047593">
    <property type="entry name" value="IS66_ISAeme5_TnpA"/>
    <property type="match status" value="1"/>
</dbReference>
<dbReference type="RefSeq" id="WP_145109882.1">
    <property type="nucleotide sequence ID" value="NZ_CP036343.1"/>
</dbReference>
<evidence type="ECO:0000313" key="2">
    <source>
        <dbReference type="EMBL" id="QDT88791.1"/>
    </source>
</evidence>
<feature type="region of interest" description="Disordered" evidence="1">
    <location>
        <begin position="53"/>
        <end position="81"/>
    </location>
</feature>
<feature type="compositionally biased region" description="Basic and acidic residues" evidence="1">
    <location>
        <begin position="58"/>
        <end position="67"/>
    </location>
</feature>
<accession>A0A517V709</accession>
<evidence type="ECO:0008006" key="4">
    <source>
        <dbReference type="Google" id="ProtNLM"/>
    </source>
</evidence>
<organism evidence="2 3">
    <name type="scientific">Gimesia algae</name>
    <dbReference type="NCBI Taxonomy" id="2527971"/>
    <lineage>
        <taxon>Bacteria</taxon>
        <taxon>Pseudomonadati</taxon>
        <taxon>Planctomycetota</taxon>
        <taxon>Planctomycetia</taxon>
        <taxon>Planctomycetales</taxon>
        <taxon>Planctomycetaceae</taxon>
        <taxon>Gimesia</taxon>
    </lineage>
</organism>
<name>A0A517V709_9PLAN</name>
<gene>
    <name evidence="2" type="ORF">Pan161_04100</name>
</gene>
<dbReference type="KEGG" id="gax:Pan161_04100"/>
<dbReference type="EMBL" id="CP036343">
    <property type="protein sequence ID" value="QDT88791.1"/>
    <property type="molecule type" value="Genomic_DNA"/>
</dbReference>
<protein>
    <recommendedName>
        <fullName evidence="4">Transposase</fullName>
    </recommendedName>
</protein>
<keyword evidence="3" id="KW-1185">Reference proteome</keyword>
<sequence length="120" mass="13654">MVQNNSSETAQVWADRLERFDQAEITVAQFCQNENVSKASYYYWRRKVRGRRKIRGTTRRDHQRLRDSTSAPPRQTARKPAGFLPVTLAASSPATVMAVDLPGGIRIRFEIPSCSQEARS</sequence>
<evidence type="ECO:0000256" key="1">
    <source>
        <dbReference type="SAM" id="MobiDB-lite"/>
    </source>
</evidence>
<dbReference type="OrthoDB" id="274570at2"/>
<dbReference type="Proteomes" id="UP000316855">
    <property type="component" value="Chromosome"/>
</dbReference>